<protein>
    <recommendedName>
        <fullName evidence="3">Aminoglycoside phosphotransferase domain-containing protein</fullName>
    </recommendedName>
</protein>
<evidence type="ECO:0000313" key="2">
    <source>
        <dbReference type="Proteomes" id="UP000186601"/>
    </source>
</evidence>
<accession>A0A2R6NTL2</accession>
<organism evidence="1 2">
    <name type="scientific">Hermanssonia centrifuga</name>
    <dbReference type="NCBI Taxonomy" id="98765"/>
    <lineage>
        <taxon>Eukaryota</taxon>
        <taxon>Fungi</taxon>
        <taxon>Dikarya</taxon>
        <taxon>Basidiomycota</taxon>
        <taxon>Agaricomycotina</taxon>
        <taxon>Agaricomycetes</taxon>
        <taxon>Polyporales</taxon>
        <taxon>Meruliaceae</taxon>
        <taxon>Hermanssonia</taxon>
    </lineage>
</organism>
<sequence>MEQTTQRPEQTDVTLKEFQEIVDGFRGSHISISSVQKLDVQGFSAFTPTKAYAILLSDDTSYMLKVAYPSSTSNTISAYYTTNTIEVERDLLQILAKTTDIPHMEPLKLDTTLRIIPYPYLLLAGKPGIPLALARQSGKLSSRQSLLLDLRIGSYFKQLHESVQNDWFGLPSQGNDELYSWQEAFTSLLEGLLHEGETIGVDIPYEDVRRYLSRAIGSFLFDDCEVPSLVSFTGDEWTVMVDFDPETPTEDEQVPITSMIPTSHALWGDPMLEAMFLEPSLAFLEGYGGSPVVFARQKTKRLWYTLFLALIVVLQAESYKAHRSDIDSKTSWARDTLVTCVEKLKDAPCY</sequence>
<gene>
    <name evidence="1" type="ORF">PHLCEN_2v8488</name>
</gene>
<reference evidence="1 2" key="1">
    <citation type="submission" date="2018-02" db="EMBL/GenBank/DDBJ databases">
        <title>Genome sequence of the basidiomycete white-rot fungus Phlebia centrifuga.</title>
        <authorList>
            <person name="Granchi Z."/>
            <person name="Peng M."/>
            <person name="de Vries R.P."/>
            <person name="Hilden K."/>
            <person name="Makela M.R."/>
            <person name="Grigoriev I."/>
            <person name="Riley R."/>
        </authorList>
    </citation>
    <scope>NUCLEOTIDE SEQUENCE [LARGE SCALE GENOMIC DNA]</scope>
    <source>
        <strain evidence="1 2">FBCC195</strain>
    </source>
</reference>
<comment type="caution">
    <text evidence="1">The sequence shown here is derived from an EMBL/GenBank/DDBJ whole genome shotgun (WGS) entry which is preliminary data.</text>
</comment>
<keyword evidence="2" id="KW-1185">Reference proteome</keyword>
<proteinExistence type="predicted"/>
<dbReference type="Proteomes" id="UP000186601">
    <property type="component" value="Unassembled WGS sequence"/>
</dbReference>
<dbReference type="EMBL" id="MLYV02000847">
    <property type="protein sequence ID" value="PSR76392.1"/>
    <property type="molecule type" value="Genomic_DNA"/>
</dbReference>
<dbReference type="OrthoDB" id="5210591at2759"/>
<evidence type="ECO:0000313" key="1">
    <source>
        <dbReference type="EMBL" id="PSR76392.1"/>
    </source>
</evidence>
<name>A0A2R6NTL2_9APHY</name>
<dbReference type="AlphaFoldDB" id="A0A2R6NTL2"/>
<evidence type="ECO:0008006" key="3">
    <source>
        <dbReference type="Google" id="ProtNLM"/>
    </source>
</evidence>